<keyword evidence="1" id="KW-1133">Transmembrane helix</keyword>
<feature type="transmembrane region" description="Helical" evidence="1">
    <location>
        <begin position="112"/>
        <end position="135"/>
    </location>
</feature>
<dbReference type="EMBL" id="AWQS01000122">
    <property type="protein sequence ID" value="EWT05336.1"/>
    <property type="molecule type" value="Genomic_DNA"/>
</dbReference>
<reference evidence="3" key="1">
    <citation type="submission" date="2013-08" db="EMBL/GenBank/DDBJ databases">
        <title>Intrasporangium oryzae NRRL B-24470.</title>
        <authorList>
            <person name="Liu H."/>
            <person name="Wang G."/>
        </authorList>
    </citation>
    <scope>NUCLEOTIDE SEQUENCE [LARGE SCALE GENOMIC DNA]</scope>
    <source>
        <strain evidence="3">Q5-1</strain>
    </source>
</reference>
<feature type="transmembrane region" description="Helical" evidence="1">
    <location>
        <begin position="71"/>
        <end position="92"/>
    </location>
</feature>
<dbReference type="PATRIC" id="fig|584657.3.peg.2783"/>
<dbReference type="Proteomes" id="UP000019494">
    <property type="component" value="Unassembled WGS sequence"/>
</dbReference>
<accession>W9GGH5</accession>
<evidence type="ECO:0000313" key="2">
    <source>
        <dbReference type="EMBL" id="EWT05336.1"/>
    </source>
</evidence>
<keyword evidence="3" id="KW-1185">Reference proteome</keyword>
<protein>
    <submittedName>
        <fullName evidence="2">Membrane protein</fullName>
    </submittedName>
</protein>
<dbReference type="AlphaFoldDB" id="W9GGH5"/>
<keyword evidence="1" id="KW-0812">Transmembrane</keyword>
<gene>
    <name evidence="2" type="ORF">N864_05340</name>
</gene>
<comment type="caution">
    <text evidence="2">The sequence shown here is derived from an EMBL/GenBank/DDBJ whole genome shotgun (WGS) entry which is preliminary data.</text>
</comment>
<organism evidence="2 3">
    <name type="scientific">Intrasporangium chromatireducens Q5-1</name>
    <dbReference type="NCBI Taxonomy" id="584657"/>
    <lineage>
        <taxon>Bacteria</taxon>
        <taxon>Bacillati</taxon>
        <taxon>Actinomycetota</taxon>
        <taxon>Actinomycetes</taxon>
        <taxon>Micrococcales</taxon>
        <taxon>Intrasporangiaceae</taxon>
        <taxon>Intrasporangium</taxon>
    </lineage>
</organism>
<proteinExistence type="predicted"/>
<keyword evidence="1" id="KW-0472">Membrane</keyword>
<sequence>MAVPRHRILLGVLQLATSAGLVIDAVVHLRVAADYEPVQGILIGEGTLFRAQAVVALVLAVLLLVWPRRWVWVLAALTAASAAGAVILYTYVDLGAIAGLPHMYEPTWLPPGKLVSAVAEATTAVLAVAGFVVTWRMARNRDRRPTL</sequence>
<evidence type="ECO:0000256" key="1">
    <source>
        <dbReference type="SAM" id="Phobius"/>
    </source>
</evidence>
<name>W9GGH5_9MICO</name>
<feature type="transmembrane region" description="Helical" evidence="1">
    <location>
        <begin position="48"/>
        <end position="66"/>
    </location>
</feature>
<evidence type="ECO:0000313" key="3">
    <source>
        <dbReference type="Proteomes" id="UP000019494"/>
    </source>
</evidence>